<feature type="domain" description="HTH tetR-type" evidence="5">
    <location>
        <begin position="5"/>
        <end position="65"/>
    </location>
</feature>
<evidence type="ECO:0000256" key="1">
    <source>
        <dbReference type="ARBA" id="ARBA00023015"/>
    </source>
</evidence>
<dbReference type="SUPFAM" id="SSF48498">
    <property type="entry name" value="Tetracyclin repressor-like, C-terminal domain"/>
    <property type="match status" value="1"/>
</dbReference>
<reference evidence="6 7" key="1">
    <citation type="submission" date="2014-11" db="EMBL/GenBank/DDBJ databases">
        <title>Symbiosis island explosion on the genome of extra-slow-growing strains of soybean bradyrhizobia with massive insertion sequences.</title>
        <authorList>
            <person name="Iida T."/>
            <person name="Minamisawa K."/>
        </authorList>
    </citation>
    <scope>NUCLEOTIDE SEQUENCE [LARGE SCALE GENOMIC DNA]</scope>
    <source>
        <strain evidence="6 7">NK6</strain>
    </source>
</reference>
<keyword evidence="2 4" id="KW-0238">DNA-binding</keyword>
<dbReference type="GO" id="GO:0003677">
    <property type="term" value="F:DNA binding"/>
    <property type="evidence" value="ECO:0007669"/>
    <property type="project" value="UniProtKB-UniRule"/>
</dbReference>
<dbReference type="InterPro" id="IPR001647">
    <property type="entry name" value="HTH_TetR"/>
</dbReference>
<dbReference type="PANTHER" id="PTHR47506:SF1">
    <property type="entry name" value="HTH-TYPE TRANSCRIPTIONAL REGULATOR YJDC"/>
    <property type="match status" value="1"/>
</dbReference>
<feature type="DNA-binding region" description="H-T-H motif" evidence="4">
    <location>
        <begin position="28"/>
        <end position="47"/>
    </location>
</feature>
<sequence>MTNVSSTADEILACARKLIIAGGYNGFSYADIADIVGIRKPSIHHHFASKVDLVRTLVSRYREEAAAGLSAIERNIPDPGAQLKSYLAYWEACIKDATAPFCVCALLASELPLLPEEVALEVRAHFRALASWLTSVIERGKRQGRLQLSGTARVEAEGFMATVHGAMLSARAYGDPKMFGVITRPLLERLSATR</sequence>
<proteinExistence type="predicted"/>
<evidence type="ECO:0000259" key="5">
    <source>
        <dbReference type="PROSITE" id="PS50977"/>
    </source>
</evidence>
<dbReference type="EMBL" id="AP014685">
    <property type="protein sequence ID" value="BAR61338.1"/>
    <property type="molecule type" value="Genomic_DNA"/>
</dbReference>
<dbReference type="InterPro" id="IPR009057">
    <property type="entry name" value="Homeodomain-like_sf"/>
</dbReference>
<name>A0A0E4BW10_9BRAD</name>
<evidence type="ECO:0000313" key="7">
    <source>
        <dbReference type="Proteomes" id="UP000063308"/>
    </source>
</evidence>
<dbReference type="PROSITE" id="PS50977">
    <property type="entry name" value="HTH_TETR_2"/>
    <property type="match status" value="1"/>
</dbReference>
<dbReference type="Gene3D" id="1.10.357.10">
    <property type="entry name" value="Tetracycline Repressor, domain 2"/>
    <property type="match status" value="1"/>
</dbReference>
<dbReference type="PRINTS" id="PR00455">
    <property type="entry name" value="HTHTETR"/>
</dbReference>
<gene>
    <name evidence="6" type="ORF">NK6_8189</name>
</gene>
<accession>A0A0E4BW10</accession>
<evidence type="ECO:0000256" key="3">
    <source>
        <dbReference type="ARBA" id="ARBA00023163"/>
    </source>
</evidence>
<dbReference type="Pfam" id="PF16925">
    <property type="entry name" value="TetR_C_13"/>
    <property type="match status" value="1"/>
</dbReference>
<organism evidence="6 7">
    <name type="scientific">Bradyrhizobium diazoefficiens</name>
    <dbReference type="NCBI Taxonomy" id="1355477"/>
    <lineage>
        <taxon>Bacteria</taxon>
        <taxon>Pseudomonadati</taxon>
        <taxon>Pseudomonadota</taxon>
        <taxon>Alphaproteobacteria</taxon>
        <taxon>Hyphomicrobiales</taxon>
        <taxon>Nitrobacteraceae</taxon>
        <taxon>Bradyrhizobium</taxon>
    </lineage>
</organism>
<evidence type="ECO:0000256" key="2">
    <source>
        <dbReference type="ARBA" id="ARBA00023125"/>
    </source>
</evidence>
<evidence type="ECO:0000256" key="4">
    <source>
        <dbReference type="PROSITE-ProRule" id="PRU00335"/>
    </source>
</evidence>
<keyword evidence="3" id="KW-0804">Transcription</keyword>
<protein>
    <submittedName>
        <fullName evidence="6">Transcriptional regulatory protein</fullName>
    </submittedName>
</protein>
<dbReference type="InterPro" id="IPR036271">
    <property type="entry name" value="Tet_transcr_reg_TetR-rel_C_sf"/>
</dbReference>
<dbReference type="RefSeq" id="WP_060911697.1">
    <property type="nucleotide sequence ID" value="NZ_JAFCKD010000026.1"/>
</dbReference>
<dbReference type="PANTHER" id="PTHR47506">
    <property type="entry name" value="TRANSCRIPTIONAL REGULATORY PROTEIN"/>
    <property type="match status" value="1"/>
</dbReference>
<dbReference type="AlphaFoldDB" id="A0A0E4BW10"/>
<keyword evidence="1" id="KW-0805">Transcription regulation</keyword>
<dbReference type="Pfam" id="PF00440">
    <property type="entry name" value="TetR_N"/>
    <property type="match status" value="1"/>
</dbReference>
<dbReference type="SUPFAM" id="SSF46689">
    <property type="entry name" value="Homeodomain-like"/>
    <property type="match status" value="1"/>
</dbReference>
<dbReference type="InterPro" id="IPR011075">
    <property type="entry name" value="TetR_C"/>
</dbReference>
<dbReference type="Proteomes" id="UP000063308">
    <property type="component" value="Chromosome"/>
</dbReference>
<evidence type="ECO:0000313" key="6">
    <source>
        <dbReference type="EMBL" id="BAR61338.1"/>
    </source>
</evidence>